<dbReference type="EMBL" id="LSSM01006369">
    <property type="protein sequence ID" value="OMJ10905.1"/>
    <property type="molecule type" value="Genomic_DNA"/>
</dbReference>
<organism evidence="1 2">
    <name type="scientific">Smittium culicis</name>
    <dbReference type="NCBI Taxonomy" id="133412"/>
    <lineage>
        <taxon>Eukaryota</taxon>
        <taxon>Fungi</taxon>
        <taxon>Fungi incertae sedis</taxon>
        <taxon>Zoopagomycota</taxon>
        <taxon>Kickxellomycotina</taxon>
        <taxon>Harpellomycetes</taxon>
        <taxon>Harpellales</taxon>
        <taxon>Legeriomycetaceae</taxon>
        <taxon>Smittium</taxon>
    </lineage>
</organism>
<comment type="caution">
    <text evidence="1">The sequence shown here is derived from an EMBL/GenBank/DDBJ whole genome shotgun (WGS) entry which is preliminary data.</text>
</comment>
<reference evidence="2" key="1">
    <citation type="submission" date="2017-01" db="EMBL/GenBank/DDBJ databases">
        <authorList>
            <person name="Wang Y."/>
            <person name="White M."/>
            <person name="Kvist S."/>
            <person name="Moncalvo J.-M."/>
        </authorList>
    </citation>
    <scope>NUCLEOTIDE SEQUENCE [LARGE SCALE GENOMIC DNA]</scope>
    <source>
        <strain evidence="2">ID-206-W2</strain>
    </source>
</reference>
<dbReference type="Proteomes" id="UP000187429">
    <property type="component" value="Unassembled WGS sequence"/>
</dbReference>
<gene>
    <name evidence="1" type="ORF">AYI69_g10051</name>
</gene>
<accession>A0A1R1X8G4</accession>
<dbReference type="AlphaFoldDB" id="A0A1R1X8G4"/>
<evidence type="ECO:0000313" key="1">
    <source>
        <dbReference type="EMBL" id="OMJ10905.1"/>
    </source>
</evidence>
<dbReference type="OrthoDB" id="5699143at2759"/>
<sequence>MQESLQISKNILSDLNSSKLPSIPSQLSQLESLIFTPVSDDQVLLQVCSLLKKLERMVILKDQETRSIKFISLIKISNAQIPLLFSQDYSIHSEILNEILTIFANSLFLDGTTSVLFAQNEGASLLADILNVIFFIYIF</sequence>
<keyword evidence="2" id="KW-1185">Reference proteome</keyword>
<protein>
    <submittedName>
        <fullName evidence="1">Uncharacterized protein</fullName>
    </submittedName>
</protein>
<evidence type="ECO:0000313" key="2">
    <source>
        <dbReference type="Proteomes" id="UP000187429"/>
    </source>
</evidence>
<proteinExistence type="predicted"/>
<name>A0A1R1X8G4_9FUNG</name>